<evidence type="ECO:0000313" key="6">
    <source>
        <dbReference type="EMBL" id="MCG2670433.1"/>
    </source>
</evidence>
<dbReference type="InterPro" id="IPR000835">
    <property type="entry name" value="HTH_MarR-typ"/>
</dbReference>
<dbReference type="GO" id="GO:0003700">
    <property type="term" value="F:DNA-binding transcription factor activity"/>
    <property type="evidence" value="ECO:0007669"/>
    <property type="project" value="InterPro"/>
</dbReference>
<name>A0A9X1RCG3_9BRAD</name>
<evidence type="ECO:0000256" key="3">
    <source>
        <dbReference type="ARBA" id="ARBA00023163"/>
    </source>
</evidence>
<sequence>MIDANVDDPGELMTIATTAAEKQLDLAALRNVPGFVIRLIQLKFFDGFYETFAELGLTPATYAILMLVRDNPGVVPSSIAALLRLQLPNLTKILHQLEDAGLVKRSRSKIDRRAIEITLTSKGEKLMRDAVRLTAPYNRRMLAPLNETERSTLIGLLNRICPF</sequence>
<gene>
    <name evidence="6" type="ORF">L6637_26035</name>
    <name evidence="5" type="ORF">L6654_15990</name>
</gene>
<dbReference type="PRINTS" id="PR00598">
    <property type="entry name" value="HTHMARR"/>
</dbReference>
<dbReference type="GO" id="GO:0003677">
    <property type="term" value="F:DNA binding"/>
    <property type="evidence" value="ECO:0007669"/>
    <property type="project" value="UniProtKB-KW"/>
</dbReference>
<dbReference type="PANTHER" id="PTHR33164">
    <property type="entry name" value="TRANSCRIPTIONAL REGULATOR, MARR FAMILY"/>
    <property type="match status" value="1"/>
</dbReference>
<organism evidence="5 8">
    <name type="scientific">Bradyrhizobium zhengyangense</name>
    <dbReference type="NCBI Taxonomy" id="2911009"/>
    <lineage>
        <taxon>Bacteria</taxon>
        <taxon>Pseudomonadati</taxon>
        <taxon>Pseudomonadota</taxon>
        <taxon>Alphaproteobacteria</taxon>
        <taxon>Hyphomicrobiales</taxon>
        <taxon>Nitrobacteraceae</taxon>
        <taxon>Bradyrhizobium</taxon>
    </lineage>
</organism>
<evidence type="ECO:0000256" key="1">
    <source>
        <dbReference type="ARBA" id="ARBA00023015"/>
    </source>
</evidence>
<evidence type="ECO:0000259" key="4">
    <source>
        <dbReference type="PROSITE" id="PS50995"/>
    </source>
</evidence>
<dbReference type="InterPro" id="IPR036390">
    <property type="entry name" value="WH_DNA-bd_sf"/>
</dbReference>
<keyword evidence="2" id="KW-0238">DNA-binding</keyword>
<dbReference type="GO" id="GO:0006950">
    <property type="term" value="P:response to stress"/>
    <property type="evidence" value="ECO:0007669"/>
    <property type="project" value="TreeGrafter"/>
</dbReference>
<evidence type="ECO:0000256" key="2">
    <source>
        <dbReference type="ARBA" id="ARBA00023125"/>
    </source>
</evidence>
<evidence type="ECO:0000313" key="5">
    <source>
        <dbReference type="EMBL" id="MCG2628134.1"/>
    </source>
</evidence>
<proteinExistence type="predicted"/>
<accession>A0A9X1RCG3</accession>
<dbReference type="InterPro" id="IPR039422">
    <property type="entry name" value="MarR/SlyA-like"/>
</dbReference>
<dbReference type="SMART" id="SM00347">
    <property type="entry name" value="HTH_MARR"/>
    <property type="match status" value="1"/>
</dbReference>
<keyword evidence="3" id="KW-0804">Transcription</keyword>
<dbReference type="Proteomes" id="UP001139054">
    <property type="component" value="Unassembled WGS sequence"/>
</dbReference>
<dbReference type="Proteomes" id="UP001139012">
    <property type="component" value="Unassembled WGS sequence"/>
</dbReference>
<keyword evidence="1" id="KW-0805">Transcription regulation</keyword>
<keyword evidence="7" id="KW-1185">Reference proteome</keyword>
<reference evidence="5" key="1">
    <citation type="submission" date="2022-01" db="EMBL/GenBank/DDBJ databases">
        <title>Genome sequnece data of strain Bradyrhizobium sp. nov.</title>
        <authorList>
            <person name="Zhang J."/>
        </authorList>
    </citation>
    <scope>NUCLEOTIDE SEQUENCE</scope>
    <source>
        <strain evidence="6">WYCCWR 12774</strain>
        <strain evidence="5">WYCCWR 13023</strain>
    </source>
</reference>
<dbReference type="SUPFAM" id="SSF46785">
    <property type="entry name" value="Winged helix' DNA-binding domain"/>
    <property type="match status" value="1"/>
</dbReference>
<feature type="domain" description="HTH marR-type" evidence="4">
    <location>
        <begin position="10"/>
        <end position="162"/>
    </location>
</feature>
<protein>
    <submittedName>
        <fullName evidence="5">MarR family transcriptional regulator</fullName>
    </submittedName>
</protein>
<dbReference type="InterPro" id="IPR036388">
    <property type="entry name" value="WH-like_DNA-bd_sf"/>
</dbReference>
<dbReference type="EMBL" id="JAKLTY010000009">
    <property type="protein sequence ID" value="MCG2628134.1"/>
    <property type="molecule type" value="Genomic_DNA"/>
</dbReference>
<evidence type="ECO:0000313" key="7">
    <source>
        <dbReference type="Proteomes" id="UP001139012"/>
    </source>
</evidence>
<dbReference type="Gene3D" id="1.10.10.10">
    <property type="entry name" value="Winged helix-like DNA-binding domain superfamily/Winged helix DNA-binding domain"/>
    <property type="match status" value="1"/>
</dbReference>
<dbReference type="PANTHER" id="PTHR33164:SF43">
    <property type="entry name" value="HTH-TYPE TRANSCRIPTIONAL REPRESSOR YETL"/>
    <property type="match status" value="1"/>
</dbReference>
<dbReference type="InterPro" id="IPR023187">
    <property type="entry name" value="Tscrpt_reg_MarR-type_CS"/>
</dbReference>
<comment type="caution">
    <text evidence="5">The sequence shown here is derived from an EMBL/GenBank/DDBJ whole genome shotgun (WGS) entry which is preliminary data.</text>
</comment>
<dbReference type="EMBL" id="JAKLUA010000009">
    <property type="protein sequence ID" value="MCG2670433.1"/>
    <property type="molecule type" value="Genomic_DNA"/>
</dbReference>
<dbReference type="RefSeq" id="WP_237864937.1">
    <property type="nucleotide sequence ID" value="NZ_JAKLTY010000009.1"/>
</dbReference>
<dbReference type="PROSITE" id="PS50995">
    <property type="entry name" value="HTH_MARR_2"/>
    <property type="match status" value="1"/>
</dbReference>
<dbReference type="AlphaFoldDB" id="A0A9X1RCG3"/>
<dbReference type="PROSITE" id="PS01117">
    <property type="entry name" value="HTH_MARR_1"/>
    <property type="match status" value="1"/>
</dbReference>
<evidence type="ECO:0000313" key="8">
    <source>
        <dbReference type="Proteomes" id="UP001139054"/>
    </source>
</evidence>
<dbReference type="Pfam" id="PF01047">
    <property type="entry name" value="MarR"/>
    <property type="match status" value="1"/>
</dbReference>